<dbReference type="AlphaFoldDB" id="A0A0C3D7E0"/>
<protein>
    <submittedName>
        <fullName evidence="2">Uncharacterized protein</fullName>
    </submittedName>
</protein>
<dbReference type="InParanoid" id="A0A0C3D7E0"/>
<accession>A0A0C3D7E0</accession>
<feature type="region of interest" description="Disordered" evidence="1">
    <location>
        <begin position="306"/>
        <end position="373"/>
    </location>
</feature>
<organism evidence="2 3">
    <name type="scientific">Oidiodendron maius (strain Zn)</name>
    <dbReference type="NCBI Taxonomy" id="913774"/>
    <lineage>
        <taxon>Eukaryota</taxon>
        <taxon>Fungi</taxon>
        <taxon>Dikarya</taxon>
        <taxon>Ascomycota</taxon>
        <taxon>Pezizomycotina</taxon>
        <taxon>Leotiomycetes</taxon>
        <taxon>Leotiomycetes incertae sedis</taxon>
        <taxon>Myxotrichaceae</taxon>
        <taxon>Oidiodendron</taxon>
    </lineage>
</organism>
<reference evidence="3" key="2">
    <citation type="submission" date="2015-01" db="EMBL/GenBank/DDBJ databases">
        <title>Evolutionary Origins and Diversification of the Mycorrhizal Mutualists.</title>
        <authorList>
            <consortium name="DOE Joint Genome Institute"/>
            <consortium name="Mycorrhizal Genomics Consortium"/>
            <person name="Kohler A."/>
            <person name="Kuo A."/>
            <person name="Nagy L.G."/>
            <person name="Floudas D."/>
            <person name="Copeland A."/>
            <person name="Barry K.W."/>
            <person name="Cichocki N."/>
            <person name="Veneault-Fourrey C."/>
            <person name="LaButti K."/>
            <person name="Lindquist E.A."/>
            <person name="Lipzen A."/>
            <person name="Lundell T."/>
            <person name="Morin E."/>
            <person name="Murat C."/>
            <person name="Riley R."/>
            <person name="Ohm R."/>
            <person name="Sun H."/>
            <person name="Tunlid A."/>
            <person name="Henrissat B."/>
            <person name="Grigoriev I.V."/>
            <person name="Hibbett D.S."/>
            <person name="Martin F."/>
        </authorList>
    </citation>
    <scope>NUCLEOTIDE SEQUENCE [LARGE SCALE GENOMIC DNA]</scope>
    <source>
        <strain evidence="3">Zn</strain>
    </source>
</reference>
<evidence type="ECO:0000313" key="3">
    <source>
        <dbReference type="Proteomes" id="UP000054321"/>
    </source>
</evidence>
<dbReference type="EMBL" id="KN832870">
    <property type="protein sequence ID" value="KIN07269.1"/>
    <property type="molecule type" value="Genomic_DNA"/>
</dbReference>
<evidence type="ECO:0000313" key="2">
    <source>
        <dbReference type="EMBL" id="KIN07269.1"/>
    </source>
</evidence>
<dbReference type="Proteomes" id="UP000054321">
    <property type="component" value="Unassembled WGS sequence"/>
</dbReference>
<reference evidence="2 3" key="1">
    <citation type="submission" date="2014-04" db="EMBL/GenBank/DDBJ databases">
        <authorList>
            <consortium name="DOE Joint Genome Institute"/>
            <person name="Kuo A."/>
            <person name="Martino E."/>
            <person name="Perotto S."/>
            <person name="Kohler A."/>
            <person name="Nagy L.G."/>
            <person name="Floudas D."/>
            <person name="Copeland A."/>
            <person name="Barry K.W."/>
            <person name="Cichocki N."/>
            <person name="Veneault-Fourrey C."/>
            <person name="LaButti K."/>
            <person name="Lindquist E.A."/>
            <person name="Lipzen A."/>
            <person name="Lundell T."/>
            <person name="Morin E."/>
            <person name="Murat C."/>
            <person name="Sun H."/>
            <person name="Tunlid A."/>
            <person name="Henrissat B."/>
            <person name="Grigoriev I.V."/>
            <person name="Hibbett D.S."/>
            <person name="Martin F."/>
            <person name="Nordberg H.P."/>
            <person name="Cantor M.N."/>
            <person name="Hua S.X."/>
        </authorList>
    </citation>
    <scope>NUCLEOTIDE SEQUENCE [LARGE SCALE GENOMIC DNA]</scope>
    <source>
        <strain evidence="2 3">Zn</strain>
    </source>
</reference>
<keyword evidence="3" id="KW-1185">Reference proteome</keyword>
<feature type="compositionally biased region" description="Polar residues" evidence="1">
    <location>
        <begin position="352"/>
        <end position="363"/>
    </location>
</feature>
<dbReference type="OrthoDB" id="3944128at2759"/>
<dbReference type="HOGENOM" id="CLU_425833_0_0_1"/>
<feature type="region of interest" description="Disordered" evidence="1">
    <location>
        <begin position="508"/>
        <end position="536"/>
    </location>
</feature>
<sequence length="643" mass="66487">MTTHGPKQDFLEDIVPEKNCSAARSFAQAASRILINVYPKTKRIAFHAVGPVMQNVRDIAPVPALTTTVATASTASHVTTTTSAPPSTITSPPPWGDQVLAENTCYQTSTDGSIEYLSCTMHLGVVEISYFPQNSANATYPSTWYNPEWSVTMTSPSLYMLVETAWGNNQCGTLGPTFSNKVVSMPISHALTMQPYANSAAVSRMGPPRPLTLNDLAGCSTLPSNLWSLIPAIMTLHPIEDSFYRCNPHFVVPPEVWAIGGPYWKNCAHFNDEVGIFDPPGAVPTVSGLLPITSDSPVAITPTTATTIAAANPDQPKVTPSSSTSTTTKTSTSTSTSSPTFTTSSLPTPTSNARVQSTSTSASKPEGVPDVPAATDRLQTTGAVPNKPVVIGTIASFTITAAVGATSVLVGSQTATLGGPEITLDNHFVVTAAPKAIMVYMPAGGVSSLAWPTVEVANGQPHDNIQTSVGIGGIIASFVGASPSATPNSVVTTASTTSVISKAITSSSSSSDSTVATTSTSIPSSFSSTSCSSSNMTRSLNYTTILVVTTSSSMILSTSTMTLVSPLLSSSITTSSTETTTNIPLGAINRPPSASNVTITTSTAQSGQTNPPAPDSGARQMLFAHSRLGIVLVISSVLGLLVL</sequence>
<name>A0A0C3D7E0_OIDMZ</name>
<proteinExistence type="predicted"/>
<dbReference type="STRING" id="913774.A0A0C3D7E0"/>
<evidence type="ECO:0000256" key="1">
    <source>
        <dbReference type="SAM" id="MobiDB-lite"/>
    </source>
</evidence>
<feature type="compositionally biased region" description="Low complexity" evidence="1">
    <location>
        <begin position="319"/>
        <end position="351"/>
    </location>
</feature>
<gene>
    <name evidence="2" type="ORF">OIDMADRAFT_47172</name>
</gene>